<keyword evidence="5" id="KW-0812">Transmembrane</keyword>
<dbReference type="PANTHER" id="PTHR46025">
    <property type="entry name" value="XYLOSYLTRANSFERASE OXT"/>
    <property type="match status" value="1"/>
</dbReference>
<evidence type="ECO:0000256" key="8">
    <source>
        <dbReference type="ARBA" id="ARBA00022968"/>
    </source>
</evidence>
<keyword evidence="10" id="KW-0333">Golgi apparatus</keyword>
<evidence type="ECO:0000313" key="15">
    <source>
        <dbReference type="EMBL" id="PKQ75806.1"/>
    </source>
</evidence>
<dbReference type="GO" id="GO:0015012">
    <property type="term" value="P:heparan sulfate proteoglycan biosynthetic process"/>
    <property type="evidence" value="ECO:0007669"/>
    <property type="project" value="TreeGrafter"/>
</dbReference>
<dbReference type="GO" id="GO:0030158">
    <property type="term" value="F:protein xylosyltransferase activity"/>
    <property type="evidence" value="ECO:0007669"/>
    <property type="project" value="InterPro"/>
</dbReference>
<keyword evidence="6" id="KW-0479">Metal-binding</keyword>
<keyword evidence="8" id="KW-0735">Signal-anchor</keyword>
<keyword evidence="12" id="KW-1015">Disulfide bond</keyword>
<proteinExistence type="predicted"/>
<evidence type="ECO:0000256" key="7">
    <source>
        <dbReference type="ARBA" id="ARBA00022824"/>
    </source>
</evidence>
<organism evidence="15 16">
    <name type="scientific">Aeromonas sobria</name>
    <dbReference type="NCBI Taxonomy" id="646"/>
    <lineage>
        <taxon>Bacteria</taxon>
        <taxon>Pseudomonadati</taxon>
        <taxon>Pseudomonadota</taxon>
        <taxon>Gammaproteobacteria</taxon>
        <taxon>Aeromonadales</taxon>
        <taxon>Aeromonadaceae</taxon>
        <taxon>Aeromonas</taxon>
    </lineage>
</organism>
<sequence length="310" mass="35661">MRLKLPAVWRCPAANTGHTAMIAYFILVHRYPDQFKRLFKAIYHDSNHYLIHVDKSSGPELQQEIASFLSDYPNASLLASKNALWGGYSLVDAELRGIAALLKQGVEWEFFINLSAQDFPLRTQEQIHSFLRDHSGKDFLKVLDQRKLRPDTLHRIDHYVTETERELICEQVATRPYLEGVIPYIGNQWMILSRAFCEFVSHSPEVDRFKTFYQNTLIADEGFFQTVIMNTSYQGRIVNDDKRAIDWIPMGDIKLRPRDYLAEDATALLQSDHLFARKFDETIDSQILDILEGVLAQPLANTARAEPALA</sequence>
<evidence type="ECO:0000256" key="11">
    <source>
        <dbReference type="ARBA" id="ARBA00023136"/>
    </source>
</evidence>
<evidence type="ECO:0000256" key="5">
    <source>
        <dbReference type="ARBA" id="ARBA00022692"/>
    </source>
</evidence>
<gene>
    <name evidence="15" type="ORF">AOX56_03845</name>
</gene>
<dbReference type="AlphaFoldDB" id="A0A2N3IUU2"/>
<dbReference type="EMBL" id="LJZX01000045">
    <property type="protein sequence ID" value="PKQ75806.1"/>
    <property type="molecule type" value="Genomic_DNA"/>
</dbReference>
<dbReference type="Proteomes" id="UP000233526">
    <property type="component" value="Unassembled WGS sequence"/>
</dbReference>
<keyword evidence="4 15" id="KW-0808">Transferase</keyword>
<keyword evidence="11" id="KW-0472">Membrane</keyword>
<name>A0A2N3IUU2_AERSO</name>
<dbReference type="GO" id="GO:0050650">
    <property type="term" value="P:chondroitin sulfate proteoglycan biosynthetic process"/>
    <property type="evidence" value="ECO:0007669"/>
    <property type="project" value="TreeGrafter"/>
</dbReference>
<dbReference type="InterPro" id="IPR043538">
    <property type="entry name" value="XYLT"/>
</dbReference>
<protein>
    <recommendedName>
        <fullName evidence="14">Peptide O-xylosyltransferase</fullName>
    </recommendedName>
</protein>
<dbReference type="PANTHER" id="PTHR46025:SF3">
    <property type="entry name" value="XYLOSYLTRANSFERASE OXT"/>
    <property type="match status" value="1"/>
</dbReference>
<dbReference type="Pfam" id="PF02485">
    <property type="entry name" value="Branch"/>
    <property type="match status" value="1"/>
</dbReference>
<dbReference type="InterPro" id="IPR003406">
    <property type="entry name" value="Glyco_trans_14"/>
</dbReference>
<evidence type="ECO:0000256" key="13">
    <source>
        <dbReference type="ARBA" id="ARBA00023180"/>
    </source>
</evidence>
<keyword evidence="13" id="KW-0325">Glycoprotein</keyword>
<dbReference type="GO" id="GO:0046872">
    <property type="term" value="F:metal ion binding"/>
    <property type="evidence" value="ECO:0007669"/>
    <property type="project" value="UniProtKB-KW"/>
</dbReference>
<comment type="subcellular location">
    <subcellularLocation>
        <location evidence="2">Endoplasmic reticulum membrane</location>
        <topology evidence="2">Single-pass type II membrane protein</topology>
    </subcellularLocation>
    <subcellularLocation>
        <location evidence="1">Golgi apparatus membrane</location>
        <topology evidence="1">Single-pass type II membrane protein</topology>
    </subcellularLocation>
</comment>
<keyword evidence="7" id="KW-0256">Endoplasmic reticulum</keyword>
<evidence type="ECO:0000256" key="1">
    <source>
        <dbReference type="ARBA" id="ARBA00004323"/>
    </source>
</evidence>
<evidence type="ECO:0000313" key="16">
    <source>
        <dbReference type="Proteomes" id="UP000233526"/>
    </source>
</evidence>
<evidence type="ECO:0000256" key="2">
    <source>
        <dbReference type="ARBA" id="ARBA00004648"/>
    </source>
</evidence>
<evidence type="ECO:0000256" key="3">
    <source>
        <dbReference type="ARBA" id="ARBA00022676"/>
    </source>
</evidence>
<dbReference type="GO" id="GO:0016020">
    <property type="term" value="C:membrane"/>
    <property type="evidence" value="ECO:0007669"/>
    <property type="project" value="InterPro"/>
</dbReference>
<evidence type="ECO:0000256" key="12">
    <source>
        <dbReference type="ARBA" id="ARBA00023157"/>
    </source>
</evidence>
<comment type="caution">
    <text evidence="15">The sequence shown here is derived from an EMBL/GenBank/DDBJ whole genome shotgun (WGS) entry which is preliminary data.</text>
</comment>
<evidence type="ECO:0000256" key="4">
    <source>
        <dbReference type="ARBA" id="ARBA00022679"/>
    </source>
</evidence>
<evidence type="ECO:0000256" key="14">
    <source>
        <dbReference type="ARBA" id="ARBA00042865"/>
    </source>
</evidence>
<accession>A0A2N3IUU2</accession>
<keyword evidence="9" id="KW-1133">Transmembrane helix</keyword>
<reference evidence="15 16" key="1">
    <citation type="journal article" date="2017" name="Front. Microbiol.">
        <title>Strong Genomic and Phenotypic Heterogeneity in the Aeromonas sobria Species Complex.</title>
        <authorList>
            <person name="Gauthier J."/>
            <person name="Vincent A.T."/>
            <person name="Charette S.J."/>
            <person name="Derome N."/>
        </authorList>
    </citation>
    <scope>NUCLEOTIDE SEQUENCE [LARGE SCALE GENOMIC DNA]</scope>
    <source>
        <strain evidence="15 16">JF2635</strain>
    </source>
</reference>
<evidence type="ECO:0000256" key="6">
    <source>
        <dbReference type="ARBA" id="ARBA00022723"/>
    </source>
</evidence>
<evidence type="ECO:0000256" key="9">
    <source>
        <dbReference type="ARBA" id="ARBA00022989"/>
    </source>
</evidence>
<evidence type="ECO:0000256" key="10">
    <source>
        <dbReference type="ARBA" id="ARBA00023034"/>
    </source>
</evidence>
<keyword evidence="3" id="KW-0328">Glycosyltransferase</keyword>